<name>A0ACC1NST8_9HYPO</name>
<organism evidence="1 2">
    <name type="scientific">Zarea fungicola</name>
    <dbReference type="NCBI Taxonomy" id="93591"/>
    <lineage>
        <taxon>Eukaryota</taxon>
        <taxon>Fungi</taxon>
        <taxon>Dikarya</taxon>
        <taxon>Ascomycota</taxon>
        <taxon>Pezizomycotina</taxon>
        <taxon>Sordariomycetes</taxon>
        <taxon>Hypocreomycetidae</taxon>
        <taxon>Hypocreales</taxon>
        <taxon>Cordycipitaceae</taxon>
        <taxon>Zarea</taxon>
    </lineage>
</organism>
<dbReference type="Proteomes" id="UP001143910">
    <property type="component" value="Unassembled WGS sequence"/>
</dbReference>
<protein>
    <submittedName>
        <fullName evidence="1">Uncharacterized protein</fullName>
    </submittedName>
</protein>
<accession>A0ACC1NST8</accession>
<comment type="caution">
    <text evidence="1">The sequence shown here is derived from an EMBL/GenBank/DDBJ whole genome shotgun (WGS) entry which is preliminary data.</text>
</comment>
<evidence type="ECO:0000313" key="1">
    <source>
        <dbReference type="EMBL" id="KAJ2981878.1"/>
    </source>
</evidence>
<dbReference type="EMBL" id="JANJQO010000106">
    <property type="protein sequence ID" value="KAJ2981878.1"/>
    <property type="molecule type" value="Genomic_DNA"/>
</dbReference>
<sequence length="436" mass="47407">MATPMTTPIMPSNSLRCQVKGHRSHAEKLAAVAVKSLADCLSACRANGDCLSVDYSQSSGCDLYNVAVGNEDSKSGWYMFDRDCYQSLPGDSITTGDEDLFDALIVGGPAGLAALSSLARANRKALLIDSGIYRSAAIRKMHDVVGFDGVTGAYFRWAGRKKLSYYKSVSMINGTITRIQPGKSKKYFTATGTNNEGKTTEYTAKKIILATGLRDLIPDTPGLKENWAKGICICEFCDGYEHANQTLGVIAPLERVPRLVRSVLTLNRDIIAFTNGTDTPEARLEMEEKEPNWKVYLKIHNVSLDNRKITSIERLRDGSDPNADSSLPSHPEDDLFRINLNPDRPVERNVLMISVPVEQTSWLGMEAGVRLVNGLLQANASDGFATNIPGIYAVGDANTDGISNVPHALFSGKQAAMHIHGKLFLAYALGEEANTP</sequence>
<reference evidence="1" key="1">
    <citation type="submission" date="2022-08" db="EMBL/GenBank/DDBJ databases">
        <title>Genome Sequence of Lecanicillium fungicola.</title>
        <authorList>
            <person name="Buettner E."/>
        </authorList>
    </citation>
    <scope>NUCLEOTIDE SEQUENCE</scope>
    <source>
        <strain evidence="1">Babe33</strain>
    </source>
</reference>
<proteinExistence type="predicted"/>
<keyword evidence="2" id="KW-1185">Reference proteome</keyword>
<gene>
    <name evidence="1" type="ORF">NQ176_g1749</name>
</gene>
<evidence type="ECO:0000313" key="2">
    <source>
        <dbReference type="Proteomes" id="UP001143910"/>
    </source>
</evidence>